<protein>
    <submittedName>
        <fullName evidence="1">Uncharacterized protein</fullName>
    </submittedName>
</protein>
<accession>F0F978</accession>
<keyword evidence="2" id="KW-1185">Reference proteome</keyword>
<gene>
    <name evidence="1" type="ORF">HMPREF9141_2145</name>
</gene>
<dbReference type="EMBL" id="AEWX01000029">
    <property type="protein sequence ID" value="EGC19252.1"/>
    <property type="molecule type" value="Genomic_DNA"/>
</dbReference>
<comment type="caution">
    <text evidence="1">The sequence shown here is derived from an EMBL/GenBank/DDBJ whole genome shotgun (WGS) entry which is preliminary data.</text>
</comment>
<reference evidence="1 2" key="1">
    <citation type="submission" date="2011-01" db="EMBL/GenBank/DDBJ databases">
        <authorList>
            <person name="Muzny D."/>
            <person name="Qin X."/>
            <person name="Deng J."/>
            <person name="Jiang H."/>
            <person name="Liu Y."/>
            <person name="Qu J."/>
            <person name="Song X.-Z."/>
            <person name="Zhang L."/>
            <person name="Thornton R."/>
            <person name="Coyle M."/>
            <person name="Francisco L."/>
            <person name="Jackson L."/>
            <person name="Javaid M."/>
            <person name="Korchina V."/>
            <person name="Kovar C."/>
            <person name="Mata R."/>
            <person name="Mathew T."/>
            <person name="Ngo R."/>
            <person name="Nguyen L."/>
            <person name="Nguyen N."/>
            <person name="Okwuonu G."/>
            <person name="Ongeri F."/>
            <person name="Pham C."/>
            <person name="Simmons D."/>
            <person name="Wilczek-Boney K."/>
            <person name="Hale W."/>
            <person name="Jakkamsetti A."/>
            <person name="Pham P."/>
            <person name="Ruth R."/>
            <person name="San Lucas F."/>
            <person name="Warren J."/>
            <person name="Zhang J."/>
            <person name="Zhao Z."/>
            <person name="Zhou C."/>
            <person name="Zhu D."/>
            <person name="Lee S."/>
            <person name="Bess C."/>
            <person name="Blankenburg K."/>
            <person name="Forbes L."/>
            <person name="Fu Q."/>
            <person name="Gubbala S."/>
            <person name="Hirani K."/>
            <person name="Jayaseelan J.C."/>
            <person name="Lara F."/>
            <person name="Munidasa M."/>
            <person name="Palculict T."/>
            <person name="Patil S."/>
            <person name="Pu L.-L."/>
            <person name="Saada N."/>
            <person name="Tang L."/>
            <person name="Weissenberger G."/>
            <person name="Zhu Y."/>
            <person name="Hemphill L."/>
            <person name="Shang Y."/>
            <person name="Youmans B."/>
            <person name="Ayvaz T."/>
            <person name="Ross M."/>
            <person name="Santibanez J."/>
            <person name="Aqrawi P."/>
            <person name="Gross S."/>
            <person name="Joshi V."/>
            <person name="Fowler G."/>
            <person name="Nazareth L."/>
            <person name="Reid J."/>
            <person name="Worley K."/>
            <person name="Petrosino J."/>
            <person name="Highlander S."/>
            <person name="Gibbs R."/>
        </authorList>
    </citation>
    <scope>NUCLEOTIDE SEQUENCE [LARGE SCALE GENOMIC DNA]</scope>
    <source>
        <strain evidence="1 2">DSM 16608</strain>
    </source>
</reference>
<organism evidence="1 2">
    <name type="scientific">Prevotella multiformis DSM 16608</name>
    <dbReference type="NCBI Taxonomy" id="888743"/>
    <lineage>
        <taxon>Bacteria</taxon>
        <taxon>Pseudomonadati</taxon>
        <taxon>Bacteroidota</taxon>
        <taxon>Bacteroidia</taxon>
        <taxon>Bacteroidales</taxon>
        <taxon>Prevotellaceae</taxon>
        <taxon>Prevotella</taxon>
    </lineage>
</organism>
<dbReference type="HOGENOM" id="CLU_2864100_0_0_10"/>
<dbReference type="AlphaFoldDB" id="F0F978"/>
<name>F0F978_9BACT</name>
<dbReference type="Proteomes" id="UP000005697">
    <property type="component" value="Unassembled WGS sequence"/>
</dbReference>
<evidence type="ECO:0000313" key="1">
    <source>
        <dbReference type="EMBL" id="EGC19252.1"/>
    </source>
</evidence>
<evidence type="ECO:0000313" key="2">
    <source>
        <dbReference type="Proteomes" id="UP000005697"/>
    </source>
</evidence>
<sequence length="64" mass="7174">MFSGETFCPLRRSCGSVGKTAPSFSCLSSKEKAFSSPDRAVVREFYLNLHWGHEASRMLLHHGE</sequence>
<proteinExistence type="predicted"/>
<dbReference type="STRING" id="888743.HMPREF9141_2145"/>